<sequence>MKASDTRKLGRTGLDVTVASYGGGSLGNFFRVLSNADANAILHAAWEGGLRYFDTAPYYGRGKSERRTGAFLSEKPRDQFVLSTKVGRLLDPAGDALEEDGIFLDPSPFNARWDYSYDAVMRSHEASLQRLGLDRVDILYVHDIGARLHGDAAGAQLRTLQNGGLKALEELRASGAIRGYGLGVTEVSVCLDCLDYGDPDAFLLAGRYSLLDRDEAKPLLDACLDRQVALVIGGVFASGILATGAVPDARYDYAPAPPEVLDRVRAMEAVCQRHGISLAAAALQFPLAHPAVASVLIGAGTLRSLEAGIAGIETEIPPAFWDELENAGG</sequence>
<dbReference type="PANTHER" id="PTHR42686:SF1">
    <property type="entry name" value="GH17980P-RELATED"/>
    <property type="match status" value="1"/>
</dbReference>
<reference evidence="2 3" key="1">
    <citation type="submission" date="2014-10" db="EMBL/GenBank/DDBJ databases">
        <title>Genome sequence of Novosphingobium malaysiense MUSC 273(T).</title>
        <authorList>
            <person name="Lee L.-H."/>
        </authorList>
    </citation>
    <scope>NUCLEOTIDE SEQUENCE [LARGE SCALE GENOMIC DNA]</scope>
    <source>
        <strain evidence="2 3">MUSC 273</strain>
    </source>
</reference>
<keyword evidence="3" id="KW-1185">Reference proteome</keyword>
<evidence type="ECO:0000313" key="2">
    <source>
        <dbReference type="EMBL" id="KHK91387.1"/>
    </source>
</evidence>
<protein>
    <submittedName>
        <fullName evidence="2">Pyridoxal 4-dehydrogenase</fullName>
    </submittedName>
</protein>
<proteinExistence type="predicted"/>
<organism evidence="2 3">
    <name type="scientific">Novosphingobium malaysiense</name>
    <dbReference type="NCBI Taxonomy" id="1348853"/>
    <lineage>
        <taxon>Bacteria</taxon>
        <taxon>Pseudomonadati</taxon>
        <taxon>Pseudomonadota</taxon>
        <taxon>Alphaproteobacteria</taxon>
        <taxon>Sphingomonadales</taxon>
        <taxon>Sphingomonadaceae</taxon>
        <taxon>Novosphingobium</taxon>
    </lineage>
</organism>
<evidence type="ECO:0000313" key="3">
    <source>
        <dbReference type="Proteomes" id="UP000031057"/>
    </source>
</evidence>
<dbReference type="SUPFAM" id="SSF51430">
    <property type="entry name" value="NAD(P)-linked oxidoreductase"/>
    <property type="match status" value="1"/>
</dbReference>
<evidence type="ECO:0000259" key="1">
    <source>
        <dbReference type="Pfam" id="PF00248"/>
    </source>
</evidence>
<feature type="domain" description="NADP-dependent oxidoreductase" evidence="1">
    <location>
        <begin position="21"/>
        <end position="326"/>
    </location>
</feature>
<dbReference type="PANTHER" id="PTHR42686">
    <property type="entry name" value="GH17980P-RELATED"/>
    <property type="match status" value="1"/>
</dbReference>
<dbReference type="InterPro" id="IPR020471">
    <property type="entry name" value="AKR"/>
</dbReference>
<gene>
    <name evidence="2" type="ORF">LK12_11060</name>
</gene>
<dbReference type="GO" id="GO:0005829">
    <property type="term" value="C:cytosol"/>
    <property type="evidence" value="ECO:0007669"/>
    <property type="project" value="TreeGrafter"/>
</dbReference>
<dbReference type="Gene3D" id="3.20.20.100">
    <property type="entry name" value="NADP-dependent oxidoreductase domain"/>
    <property type="match status" value="1"/>
</dbReference>
<comment type="caution">
    <text evidence="2">The sequence shown here is derived from an EMBL/GenBank/DDBJ whole genome shotgun (WGS) entry which is preliminary data.</text>
</comment>
<accession>A0A0B1ZQA7</accession>
<dbReference type="AlphaFoldDB" id="A0A0B1ZQA7"/>
<dbReference type="RefSeq" id="WP_039283453.1">
    <property type="nucleotide sequence ID" value="NZ_JTDI01000003.1"/>
</dbReference>
<dbReference type="EMBL" id="JTDI01000003">
    <property type="protein sequence ID" value="KHK91387.1"/>
    <property type="molecule type" value="Genomic_DNA"/>
</dbReference>
<dbReference type="OrthoDB" id="9768851at2"/>
<dbReference type="Pfam" id="PF00248">
    <property type="entry name" value="Aldo_ket_red"/>
    <property type="match status" value="1"/>
</dbReference>
<dbReference type="GO" id="GO:0016491">
    <property type="term" value="F:oxidoreductase activity"/>
    <property type="evidence" value="ECO:0007669"/>
    <property type="project" value="InterPro"/>
</dbReference>
<dbReference type="Proteomes" id="UP000031057">
    <property type="component" value="Unassembled WGS sequence"/>
</dbReference>
<name>A0A0B1ZQA7_9SPHN</name>
<dbReference type="InterPro" id="IPR036812">
    <property type="entry name" value="NAD(P)_OxRdtase_dom_sf"/>
</dbReference>
<dbReference type="STRING" id="1348853.LK12_11060"/>
<dbReference type="InterPro" id="IPR023210">
    <property type="entry name" value="NADP_OxRdtase_dom"/>
</dbReference>